<keyword evidence="2" id="KW-1185">Reference proteome</keyword>
<name>A0A9N7YSB8_PLEPL</name>
<sequence>MTQGDQWQHFYQPTTSDFPDPLSEVRLLRFPYVNVAEERGADVLVCDAGCAPQEMCTQEMCNAGDVRSRRWCAPQDVRRKRCAPQEMCAAGDVHRRRCAPRRGGLGQKFSPGIVCPDQPTTLSTDTT</sequence>
<evidence type="ECO:0000313" key="2">
    <source>
        <dbReference type="Proteomes" id="UP001153269"/>
    </source>
</evidence>
<dbReference type="Proteomes" id="UP001153269">
    <property type="component" value="Unassembled WGS sequence"/>
</dbReference>
<dbReference type="EMBL" id="CADEAL010001735">
    <property type="protein sequence ID" value="CAB1435111.1"/>
    <property type="molecule type" value="Genomic_DNA"/>
</dbReference>
<evidence type="ECO:0000313" key="1">
    <source>
        <dbReference type="EMBL" id="CAB1435111.1"/>
    </source>
</evidence>
<accession>A0A9N7YSB8</accession>
<reference evidence="1" key="1">
    <citation type="submission" date="2020-03" db="EMBL/GenBank/DDBJ databases">
        <authorList>
            <person name="Weist P."/>
        </authorList>
    </citation>
    <scope>NUCLEOTIDE SEQUENCE</scope>
</reference>
<organism evidence="1 2">
    <name type="scientific">Pleuronectes platessa</name>
    <name type="common">European plaice</name>
    <dbReference type="NCBI Taxonomy" id="8262"/>
    <lineage>
        <taxon>Eukaryota</taxon>
        <taxon>Metazoa</taxon>
        <taxon>Chordata</taxon>
        <taxon>Craniata</taxon>
        <taxon>Vertebrata</taxon>
        <taxon>Euteleostomi</taxon>
        <taxon>Actinopterygii</taxon>
        <taxon>Neopterygii</taxon>
        <taxon>Teleostei</taxon>
        <taxon>Neoteleostei</taxon>
        <taxon>Acanthomorphata</taxon>
        <taxon>Carangaria</taxon>
        <taxon>Pleuronectiformes</taxon>
        <taxon>Pleuronectoidei</taxon>
        <taxon>Pleuronectidae</taxon>
        <taxon>Pleuronectes</taxon>
    </lineage>
</organism>
<protein>
    <submittedName>
        <fullName evidence="1">Uncharacterized protein</fullName>
    </submittedName>
</protein>
<comment type="caution">
    <text evidence="1">The sequence shown here is derived from an EMBL/GenBank/DDBJ whole genome shotgun (WGS) entry which is preliminary data.</text>
</comment>
<gene>
    <name evidence="1" type="ORF">PLEPLA_LOCUS23205</name>
</gene>
<dbReference type="AlphaFoldDB" id="A0A9N7YSB8"/>
<proteinExistence type="predicted"/>